<evidence type="ECO:0000256" key="1">
    <source>
        <dbReference type="SAM" id="Phobius"/>
    </source>
</evidence>
<keyword evidence="3" id="KW-1185">Reference proteome</keyword>
<dbReference type="RefSeq" id="WP_345294691.1">
    <property type="nucleotide sequence ID" value="NZ_BAABJY010000002.1"/>
</dbReference>
<feature type="transmembrane region" description="Helical" evidence="1">
    <location>
        <begin position="20"/>
        <end position="44"/>
    </location>
</feature>
<organism evidence="2 3">
    <name type="scientific">Luteimonas vadosa</name>
    <dbReference type="NCBI Taxonomy" id="1165507"/>
    <lineage>
        <taxon>Bacteria</taxon>
        <taxon>Pseudomonadati</taxon>
        <taxon>Pseudomonadota</taxon>
        <taxon>Gammaproteobacteria</taxon>
        <taxon>Lysobacterales</taxon>
        <taxon>Lysobacteraceae</taxon>
        <taxon>Luteimonas</taxon>
    </lineage>
</organism>
<keyword evidence="1" id="KW-0472">Membrane</keyword>
<evidence type="ECO:0008006" key="4">
    <source>
        <dbReference type="Google" id="ProtNLM"/>
    </source>
</evidence>
<dbReference type="Proteomes" id="UP001501323">
    <property type="component" value="Unassembled WGS sequence"/>
</dbReference>
<protein>
    <recommendedName>
        <fullName evidence="4">Type 4 fimbrial biogenesis protein PilX N-terminal domain-containing protein</fullName>
    </recommendedName>
</protein>
<name>A0ABP9E294_9GAMM</name>
<evidence type="ECO:0000313" key="3">
    <source>
        <dbReference type="Proteomes" id="UP001501323"/>
    </source>
</evidence>
<sequence length="585" mass="61867">MHTSIIQPSLPVSRRQSGTVLVTAIVLLLLAGVMTLLALNVGVFEQRTTGNDLRAKMTHEVAEAGLAQGFEFLMRQNANWIEDNTRWEKCGSTDTSFPCGALERFEPDGVTERRSTFYRLRATNNPIGSLAPEMTRHMLPLTATMATAGNGEPVEYGVAPLLCRAERPNAADPPTTPIRCGDGTGSLITDLEIVTFVSVASIPGDAARTTLTQTIGNYPLLSDLLGKPPLTTSGSADLTGGLQVVTNPNAGGTGVPVSVWTRRDVQKTGTPNTCYADEFFRYTKNNVTPTLEPATCPVAGCKQSIRCDACQCDVNGAPTTLSYDNSGNVQDEGIDILDVETGTNSSNFGTGTNHNVKSDALTHPVCEFPPDMFKFVFGIDTWRDTNADCFGDTKIMTQYANPNTGVLVGMGADERWLFENAARIIPANDAAHTYSGVPSASLLKPGQSATNAIFGPAASGIIWCQTGCNIGSNVEVGSQQNPVILILDGPIDIRGIVWGFIFVRDTGTTLSPATGASSAAACPNNCAVQMNAGAVVYGAMVVQGQIKANGTAAVVYDGDVLGNIMANLPPKSATLPGAWNDRRSY</sequence>
<gene>
    <name evidence="2" type="ORF">GCM10023332_12770</name>
</gene>
<keyword evidence="1" id="KW-0812">Transmembrane</keyword>
<evidence type="ECO:0000313" key="2">
    <source>
        <dbReference type="EMBL" id="GAA4862168.1"/>
    </source>
</evidence>
<proteinExistence type="predicted"/>
<keyword evidence="1" id="KW-1133">Transmembrane helix</keyword>
<dbReference type="EMBL" id="BAABJY010000002">
    <property type="protein sequence ID" value="GAA4862168.1"/>
    <property type="molecule type" value="Genomic_DNA"/>
</dbReference>
<comment type="caution">
    <text evidence="2">The sequence shown here is derived from an EMBL/GenBank/DDBJ whole genome shotgun (WGS) entry which is preliminary data.</text>
</comment>
<reference evidence="3" key="1">
    <citation type="journal article" date="2019" name="Int. J. Syst. Evol. Microbiol.">
        <title>The Global Catalogue of Microorganisms (GCM) 10K type strain sequencing project: providing services to taxonomists for standard genome sequencing and annotation.</title>
        <authorList>
            <consortium name="The Broad Institute Genomics Platform"/>
            <consortium name="The Broad Institute Genome Sequencing Center for Infectious Disease"/>
            <person name="Wu L."/>
            <person name="Ma J."/>
        </authorList>
    </citation>
    <scope>NUCLEOTIDE SEQUENCE [LARGE SCALE GENOMIC DNA]</scope>
    <source>
        <strain evidence="3">JCM 18392</strain>
    </source>
</reference>
<accession>A0ABP9E294</accession>